<evidence type="ECO:0008006" key="4">
    <source>
        <dbReference type="Google" id="ProtNLM"/>
    </source>
</evidence>
<accession>A0A2S1GMZ8</accession>
<evidence type="ECO:0000256" key="1">
    <source>
        <dbReference type="SAM" id="MobiDB-lite"/>
    </source>
</evidence>
<feature type="region of interest" description="Disordered" evidence="1">
    <location>
        <begin position="1"/>
        <end position="89"/>
    </location>
</feature>
<organism evidence="2 3">
    <name type="scientific">Pseudomonas phage Alpheus</name>
    <dbReference type="NCBI Taxonomy" id="2163983"/>
    <lineage>
        <taxon>Viruses</taxon>
        <taxon>Duplodnaviria</taxon>
        <taxon>Heunggongvirae</taxon>
        <taxon>Uroviricota</taxon>
        <taxon>Caudoviricetes</taxon>
        <taxon>Autographivirales</taxon>
        <taxon>Autosignataviridae</taxon>
        <taxon>Colwellvirinae</taxon>
        <taxon>Nerthusvirus</taxon>
        <taxon>Nerthusvirus alpheus</taxon>
        <taxon>Uliginvirus alpheus</taxon>
    </lineage>
</organism>
<dbReference type="GeneID" id="54991175"/>
<evidence type="ECO:0000313" key="2">
    <source>
        <dbReference type="EMBL" id="AWD90755.1"/>
    </source>
</evidence>
<feature type="compositionally biased region" description="Basic and acidic residues" evidence="1">
    <location>
        <begin position="69"/>
        <end position="81"/>
    </location>
</feature>
<feature type="compositionally biased region" description="Basic and acidic residues" evidence="1">
    <location>
        <begin position="241"/>
        <end position="251"/>
    </location>
</feature>
<dbReference type="EMBL" id="MH113815">
    <property type="protein sequence ID" value="AWD90755.1"/>
    <property type="molecule type" value="Genomic_DNA"/>
</dbReference>
<keyword evidence="3" id="KW-1185">Reference proteome</keyword>
<proteinExistence type="predicted"/>
<dbReference type="KEGG" id="vg:54991175"/>
<reference evidence="3" key="1">
    <citation type="submission" date="2018-03" db="EMBL/GenBank/DDBJ databases">
        <title>Phage therapy in agriculture - a green tech approach to combat plant pathogenic bacteria.</title>
        <authorList>
            <person name="Djurhuus A.M."/>
            <person name="Carstens A.B."/>
            <person name="Hansen L.H."/>
        </authorList>
    </citation>
    <scope>NUCLEOTIDE SEQUENCE [LARGE SCALE GENOMIC DNA]</scope>
</reference>
<protein>
    <recommendedName>
        <fullName evidence="4">Scaffolding protein</fullName>
    </recommendedName>
</protein>
<name>A0A2S1GMZ8_9CAUD</name>
<dbReference type="Proteomes" id="UP000246678">
    <property type="component" value="Segment"/>
</dbReference>
<feature type="compositionally biased region" description="Low complexity" evidence="1">
    <location>
        <begin position="35"/>
        <end position="53"/>
    </location>
</feature>
<evidence type="ECO:0000313" key="3">
    <source>
        <dbReference type="Proteomes" id="UP000246678"/>
    </source>
</evidence>
<feature type="region of interest" description="Disordered" evidence="1">
    <location>
        <begin position="241"/>
        <end position="269"/>
    </location>
</feature>
<dbReference type="RefSeq" id="YP_009800673.1">
    <property type="nucleotide sequence ID" value="NC_047957.1"/>
</dbReference>
<sequence length="310" mass="33244">MATEVEIIDNAPKDGVLDLTGSTGPTNLAEETSDDSSTQTTESETAGNAGEEGANADDVQNKGEGAGEGDGKEGGEEKGDKEGEEGDAPVYHFGDQQVEVEVPSEISAALADAGVDEKALLTELFAEGGKFELSADTRAKLDEKFGKVMVDGYLNLYRGLNQQTIAEHARTTADAAKAAEAQQAEYAELVGGKEGLESLEAFILANFDEKQIGSYNAIMSGDSWEAQRMVISMAKQQMAQHDKLTKGDRSVDLLSDGDPASRQSGDDITSKGFITSAEYNKIMDTDKYWNDRDYQRQVDSLRSQSIRAGK</sequence>